<evidence type="ECO:0000313" key="1">
    <source>
        <dbReference type="EMBL" id="CAG8547652.1"/>
    </source>
</evidence>
<proteinExistence type="predicted"/>
<dbReference type="AlphaFoldDB" id="A0A9N9FMF7"/>
<gene>
    <name evidence="1" type="ORF">AGERDE_LOCUS6501</name>
</gene>
<organism evidence="1 2">
    <name type="scientific">Ambispora gerdemannii</name>
    <dbReference type="NCBI Taxonomy" id="144530"/>
    <lineage>
        <taxon>Eukaryota</taxon>
        <taxon>Fungi</taxon>
        <taxon>Fungi incertae sedis</taxon>
        <taxon>Mucoromycota</taxon>
        <taxon>Glomeromycotina</taxon>
        <taxon>Glomeromycetes</taxon>
        <taxon>Archaeosporales</taxon>
        <taxon>Ambisporaceae</taxon>
        <taxon>Ambispora</taxon>
    </lineage>
</organism>
<comment type="caution">
    <text evidence="1">The sequence shown here is derived from an EMBL/GenBank/DDBJ whole genome shotgun (WGS) entry which is preliminary data.</text>
</comment>
<feature type="non-terminal residue" evidence="1">
    <location>
        <position position="56"/>
    </location>
</feature>
<keyword evidence="2" id="KW-1185">Reference proteome</keyword>
<evidence type="ECO:0000313" key="2">
    <source>
        <dbReference type="Proteomes" id="UP000789831"/>
    </source>
</evidence>
<dbReference type="EMBL" id="CAJVPL010001024">
    <property type="protein sequence ID" value="CAG8547652.1"/>
    <property type="molecule type" value="Genomic_DNA"/>
</dbReference>
<dbReference type="Proteomes" id="UP000789831">
    <property type="component" value="Unassembled WGS sequence"/>
</dbReference>
<accession>A0A9N9FMF7</accession>
<name>A0A9N9FMF7_9GLOM</name>
<reference evidence="1" key="1">
    <citation type="submission" date="2021-06" db="EMBL/GenBank/DDBJ databases">
        <authorList>
            <person name="Kallberg Y."/>
            <person name="Tangrot J."/>
            <person name="Rosling A."/>
        </authorList>
    </citation>
    <scope>NUCLEOTIDE SEQUENCE</scope>
    <source>
        <strain evidence="1">MT106</strain>
    </source>
</reference>
<protein>
    <submittedName>
        <fullName evidence="1">11580_t:CDS:1</fullName>
    </submittedName>
</protein>
<sequence>MTTKTNATNPRTAPRCLADLKSAGIDIALLLQQMERQQQREHRLIRRLDRYHLQQQ</sequence>